<dbReference type="Proteomes" id="UP000243528">
    <property type="component" value="Unassembled WGS sequence"/>
</dbReference>
<accession>A0A2P8E7C3</accession>
<feature type="region of interest" description="Disordered" evidence="1">
    <location>
        <begin position="126"/>
        <end position="155"/>
    </location>
</feature>
<dbReference type="GO" id="GO:0005975">
    <property type="term" value="P:carbohydrate metabolic process"/>
    <property type="evidence" value="ECO:0007669"/>
    <property type="project" value="UniProtKB-ARBA"/>
</dbReference>
<evidence type="ECO:0000313" key="3">
    <source>
        <dbReference type="Proteomes" id="UP000243528"/>
    </source>
</evidence>
<proteinExistence type="predicted"/>
<dbReference type="InterPro" id="IPR013783">
    <property type="entry name" value="Ig-like_fold"/>
</dbReference>
<protein>
    <submittedName>
        <fullName evidence="2">Uncharacterized protein</fullName>
    </submittedName>
</protein>
<dbReference type="Gene3D" id="2.60.40.10">
    <property type="entry name" value="Immunoglobulins"/>
    <property type="match status" value="1"/>
</dbReference>
<sequence length="175" mass="18919">MANLEVDASLDSETYDAGDRVTLSLTLTNAGETELGPLTLKDAAWNVNWHPELLGDDNTLDTEVTIPAGETYERSFTGIMREVDDGQLVVRVSIRAGADHSTTVELTAQVNMTTARFRDLVLREPGLGAGAAGQPDDPPRQPGHPPQLPRRTGHIGRFTFAPVRHGLEVGPRSKV</sequence>
<organism evidence="2 3">
    <name type="scientific">Haloactinopolyspora alba</name>
    <dbReference type="NCBI Taxonomy" id="648780"/>
    <lineage>
        <taxon>Bacteria</taxon>
        <taxon>Bacillati</taxon>
        <taxon>Actinomycetota</taxon>
        <taxon>Actinomycetes</taxon>
        <taxon>Jiangellales</taxon>
        <taxon>Jiangellaceae</taxon>
        <taxon>Haloactinopolyspora</taxon>
    </lineage>
</organism>
<dbReference type="EMBL" id="PYGE01000004">
    <property type="protein sequence ID" value="PSL05347.1"/>
    <property type="molecule type" value="Genomic_DNA"/>
</dbReference>
<dbReference type="AlphaFoldDB" id="A0A2P8E7C3"/>
<reference evidence="2 3" key="1">
    <citation type="submission" date="2018-03" db="EMBL/GenBank/DDBJ databases">
        <title>Genomic Encyclopedia of Archaeal and Bacterial Type Strains, Phase II (KMG-II): from individual species to whole genera.</title>
        <authorList>
            <person name="Goeker M."/>
        </authorList>
    </citation>
    <scope>NUCLEOTIDE SEQUENCE [LARGE SCALE GENOMIC DNA]</scope>
    <source>
        <strain evidence="2 3">DSM 45211</strain>
    </source>
</reference>
<evidence type="ECO:0000313" key="2">
    <source>
        <dbReference type="EMBL" id="PSL05347.1"/>
    </source>
</evidence>
<gene>
    <name evidence="2" type="ORF">CLV30_104217</name>
</gene>
<keyword evidence="3" id="KW-1185">Reference proteome</keyword>
<evidence type="ECO:0000256" key="1">
    <source>
        <dbReference type="SAM" id="MobiDB-lite"/>
    </source>
</evidence>
<comment type="caution">
    <text evidence="2">The sequence shown here is derived from an EMBL/GenBank/DDBJ whole genome shotgun (WGS) entry which is preliminary data.</text>
</comment>
<name>A0A2P8E7C3_9ACTN</name>